<gene>
    <name evidence="1" type="ORF">DQX05_25235</name>
</gene>
<evidence type="ECO:0000313" key="1">
    <source>
        <dbReference type="EMBL" id="RJG20464.1"/>
    </source>
</evidence>
<protein>
    <recommendedName>
        <fullName evidence="3">Group-specific protein</fullName>
    </recommendedName>
</protein>
<evidence type="ECO:0008006" key="3">
    <source>
        <dbReference type="Google" id="ProtNLM"/>
    </source>
</evidence>
<proteinExistence type="predicted"/>
<comment type="caution">
    <text evidence="1">The sequence shown here is derived from an EMBL/GenBank/DDBJ whole genome shotgun (WGS) entry which is preliminary data.</text>
</comment>
<dbReference type="Proteomes" id="UP000266177">
    <property type="component" value="Unassembled WGS sequence"/>
</dbReference>
<dbReference type="OrthoDB" id="2964978at2"/>
<name>A0A3A3GFD5_PANTH</name>
<evidence type="ECO:0000313" key="2">
    <source>
        <dbReference type="Proteomes" id="UP000266177"/>
    </source>
</evidence>
<accession>A0A3A3GFD5</accession>
<dbReference type="AlphaFoldDB" id="A0A3A3GFD5"/>
<organism evidence="1 2">
    <name type="scientific">Paenibacillus thiaminolyticus</name>
    <name type="common">Bacillus thiaminolyticus</name>
    <dbReference type="NCBI Taxonomy" id="49283"/>
    <lineage>
        <taxon>Bacteria</taxon>
        <taxon>Bacillati</taxon>
        <taxon>Bacillota</taxon>
        <taxon>Bacilli</taxon>
        <taxon>Bacillales</taxon>
        <taxon>Paenibacillaceae</taxon>
        <taxon>Paenibacillus</taxon>
    </lineage>
</organism>
<dbReference type="EMBL" id="QYZD01000036">
    <property type="protein sequence ID" value="RJG20464.1"/>
    <property type="molecule type" value="Genomic_DNA"/>
</dbReference>
<sequence>MFDPTIFDNLKVVMEGKIYDLDQEGEWLVIGREDLIDLAGFGRTFRMRVQRPGKACIAALTLASGLADFAAELRGLRLVGEEPGARLELSFELAGDYTARADEMGERLAAIWGDSFLMRQERTVPVLPRTGTASPAADAGTHRIVLTFNHPIDERHLGELDGLVMQALDSLQFLSE</sequence>
<reference evidence="1 2" key="1">
    <citation type="submission" date="2018-09" db="EMBL/GenBank/DDBJ databases">
        <title>Paenibacillus SK2017-BO5.</title>
        <authorList>
            <person name="Piskunova J.V."/>
            <person name="Dubiley S.A."/>
            <person name="Severinov K.V."/>
        </authorList>
    </citation>
    <scope>NUCLEOTIDE SEQUENCE [LARGE SCALE GENOMIC DNA]</scope>
    <source>
        <strain evidence="1 2">BO5</strain>
    </source>
</reference>